<gene>
    <name evidence="1" type="ORF">SLS53_005387</name>
</gene>
<proteinExistence type="predicted"/>
<name>A0AAN9YEK9_9PEZI</name>
<dbReference type="EMBL" id="JAJSPL020000020">
    <property type="protein sequence ID" value="KAK7740543.1"/>
    <property type="molecule type" value="Genomic_DNA"/>
</dbReference>
<accession>A0AAN9YEK9</accession>
<sequence length="392" mass="44297">MVIDPAATRSNVDAFFQRCGLPLGTRERCWALVRGLFPGRTVEEVKSQGYCSYTLLVEQDTIVQFRPAVHRLDIRLTTAAQAIYGSLAPRTELLGWLATPQPPPKDVGDETDSQALIYEAIAIDDNDHEPGSLVYVYCMTRIPGVSLHEVLVSYPRKSPRSPTPCRLRRQRETIVENFADFIAVGWKSARPATDPIVSSLCGRVGCSIRWRLEVMRAHLPRRFQSAVRETLDRLSEIESLPWALTHGDIRSANIMMMRPPQDSAGVWLVSGFLDWAEAEYLPLGIGLYGLEELLGENGVDGRFSYYMEADDLREIFWSRLAAESPGMNIQNGHHYRDVIEAAHILGVLLWHGIAFDNGRLNRVVEEGKDDGEVWRLDIFFNRFHNVDSQVQC</sequence>
<dbReference type="SUPFAM" id="SSF56112">
    <property type="entry name" value="Protein kinase-like (PK-like)"/>
    <property type="match status" value="1"/>
</dbReference>
<dbReference type="AlphaFoldDB" id="A0AAN9YEK9"/>
<organism evidence="1 2">
    <name type="scientific">Cytospora paraplurivora</name>
    <dbReference type="NCBI Taxonomy" id="2898453"/>
    <lineage>
        <taxon>Eukaryota</taxon>
        <taxon>Fungi</taxon>
        <taxon>Dikarya</taxon>
        <taxon>Ascomycota</taxon>
        <taxon>Pezizomycotina</taxon>
        <taxon>Sordariomycetes</taxon>
        <taxon>Sordariomycetidae</taxon>
        <taxon>Diaporthales</taxon>
        <taxon>Cytosporaceae</taxon>
        <taxon>Cytospora</taxon>
    </lineage>
</organism>
<reference evidence="1 2" key="1">
    <citation type="journal article" date="2023" name="PLoS ONE">
        <title>Cytospora paraplurivora sp. nov. isolated from orchards with fruit tree decline syndrome in Ontario, Canada.</title>
        <authorList>
            <person name="Ilyukhin E."/>
            <person name="Nguyen H.D.T."/>
            <person name="Castle A.J."/>
            <person name="Ellouze W."/>
        </authorList>
    </citation>
    <scope>NUCLEOTIDE SEQUENCE [LARGE SCALE GENOMIC DNA]</scope>
    <source>
        <strain evidence="1 2">FDS-564</strain>
    </source>
</reference>
<evidence type="ECO:0000313" key="2">
    <source>
        <dbReference type="Proteomes" id="UP001320245"/>
    </source>
</evidence>
<comment type="caution">
    <text evidence="1">The sequence shown here is derived from an EMBL/GenBank/DDBJ whole genome shotgun (WGS) entry which is preliminary data.</text>
</comment>
<evidence type="ECO:0000313" key="1">
    <source>
        <dbReference type="EMBL" id="KAK7740543.1"/>
    </source>
</evidence>
<evidence type="ECO:0008006" key="3">
    <source>
        <dbReference type="Google" id="ProtNLM"/>
    </source>
</evidence>
<keyword evidence="2" id="KW-1185">Reference proteome</keyword>
<protein>
    <recommendedName>
        <fullName evidence="3">Aminoglycoside phosphotransferase domain-containing protein</fullName>
    </recommendedName>
</protein>
<dbReference type="InterPro" id="IPR011009">
    <property type="entry name" value="Kinase-like_dom_sf"/>
</dbReference>
<dbReference type="Proteomes" id="UP001320245">
    <property type="component" value="Unassembled WGS sequence"/>
</dbReference>